<dbReference type="Pfam" id="PF07463">
    <property type="entry name" value="NUMOD4"/>
    <property type="match status" value="1"/>
</dbReference>
<evidence type="ECO:0000259" key="2">
    <source>
        <dbReference type="Pfam" id="PF07463"/>
    </source>
</evidence>
<name>A0ABT7ECW3_9FIRM</name>
<dbReference type="InterPro" id="IPR003615">
    <property type="entry name" value="HNH_nuc"/>
</dbReference>
<keyword evidence="5" id="KW-1185">Reference proteome</keyword>
<dbReference type="InterPro" id="IPR010902">
    <property type="entry name" value="NUMOD4"/>
</dbReference>
<evidence type="ECO:0000313" key="5">
    <source>
        <dbReference type="Proteomes" id="UP001301012"/>
    </source>
</evidence>
<feature type="domain" description="Nuclease-associated modular DNA-binding 1" evidence="1">
    <location>
        <begin position="67"/>
        <end position="95"/>
    </location>
</feature>
<gene>
    <name evidence="4" type="ORF">QOZ84_10255</name>
</gene>
<dbReference type="InterPro" id="IPR003647">
    <property type="entry name" value="Intron_nuc_1_rpt"/>
</dbReference>
<dbReference type="Gene3D" id="3.90.75.20">
    <property type="match status" value="2"/>
</dbReference>
<organism evidence="4 5">
    <name type="scientific">Romboutsia sedimentorum</name>
    <dbReference type="NCBI Taxonomy" id="1368474"/>
    <lineage>
        <taxon>Bacteria</taxon>
        <taxon>Bacillati</taxon>
        <taxon>Bacillota</taxon>
        <taxon>Clostridia</taxon>
        <taxon>Peptostreptococcales</taxon>
        <taxon>Peptostreptococcaceae</taxon>
        <taxon>Romboutsia</taxon>
    </lineage>
</organism>
<dbReference type="Proteomes" id="UP001301012">
    <property type="component" value="Unassembled WGS sequence"/>
</dbReference>
<dbReference type="SMART" id="SM00497">
    <property type="entry name" value="IENR1"/>
    <property type="match status" value="2"/>
</dbReference>
<sequence length="338" mass="40164">MFHVASINNRLIAETFIENPNKLPLVNHIDGNKLNNKIANLEWTTYSDNVKHAYEENLNTEWKNRRKPVNQFSLEKKFIAEFESARDASRKTGVRLSGIVNVCNKVHKSAGGFYWKWLYSEDIIKRNNSQYNLDDLDNEEWKYINDTNEMYVISNMGRLKSIRWNKLLKPSLDKKSGYMKCGIKCTDKKRYFLMHRLVSIHFIDNPNNYRIVNHKNGDKIDNRVLNLEWVNDSQNQKHQHNKLNLYARNKSADKSKKSVIIFNKEGQLLENFSSTVEASLYLNVYRTYVANHCIGLNSKSVKGYVLCYEQDYENNLKYIDIDEWYEWKKNKYLQHRHK</sequence>
<dbReference type="Pfam" id="PF13392">
    <property type="entry name" value="HNH_3"/>
    <property type="match status" value="1"/>
</dbReference>
<dbReference type="Gene3D" id="1.10.10.10">
    <property type="entry name" value="Winged helix-like DNA-binding domain superfamily/Winged helix DNA-binding domain"/>
    <property type="match status" value="2"/>
</dbReference>
<dbReference type="RefSeq" id="WP_284132868.1">
    <property type="nucleotide sequence ID" value="NZ_JASKYM010000004.1"/>
</dbReference>
<comment type="caution">
    <text evidence="4">The sequence shown here is derived from an EMBL/GenBank/DDBJ whole genome shotgun (WGS) entry which is preliminary data.</text>
</comment>
<dbReference type="SUPFAM" id="SSF54060">
    <property type="entry name" value="His-Me finger endonucleases"/>
    <property type="match status" value="2"/>
</dbReference>
<evidence type="ECO:0000259" key="3">
    <source>
        <dbReference type="Pfam" id="PF13392"/>
    </source>
</evidence>
<dbReference type="InterPro" id="IPR036388">
    <property type="entry name" value="WH-like_DNA-bd_sf"/>
</dbReference>
<feature type="domain" description="HNH nuclease" evidence="3">
    <location>
        <begin position="26"/>
        <end position="50"/>
    </location>
</feature>
<reference evidence="4 5" key="1">
    <citation type="submission" date="2023-05" db="EMBL/GenBank/DDBJ databases">
        <title>Rombocin, a short stable natural nisin variant, displays selective antimicrobial activity against Listeria monocytogenes and employs dual mode of action to kill target bacterial strains.</title>
        <authorList>
            <person name="Wambui J."/>
            <person name="Stephan R."/>
            <person name="Kuipers O.P."/>
        </authorList>
    </citation>
    <scope>NUCLEOTIDE SEQUENCE [LARGE SCALE GENOMIC DNA]</scope>
    <source>
        <strain evidence="4 5">RC002</strain>
    </source>
</reference>
<dbReference type="InterPro" id="IPR010896">
    <property type="entry name" value="NUMOD1"/>
</dbReference>
<evidence type="ECO:0000259" key="1">
    <source>
        <dbReference type="Pfam" id="PF07453"/>
    </source>
</evidence>
<keyword evidence="4" id="KW-0255">Endonuclease</keyword>
<dbReference type="InterPro" id="IPR044925">
    <property type="entry name" value="His-Me_finger_sf"/>
</dbReference>
<dbReference type="Pfam" id="PF07453">
    <property type="entry name" value="NUMOD1"/>
    <property type="match status" value="2"/>
</dbReference>
<keyword evidence="4" id="KW-0540">Nuclease</keyword>
<keyword evidence="4" id="KW-0378">Hydrolase</keyword>
<evidence type="ECO:0000313" key="4">
    <source>
        <dbReference type="EMBL" id="MDK2563933.1"/>
    </source>
</evidence>
<dbReference type="EMBL" id="JASKYM010000004">
    <property type="protein sequence ID" value="MDK2563933.1"/>
    <property type="molecule type" value="Genomic_DNA"/>
</dbReference>
<protein>
    <submittedName>
        <fullName evidence="4">HNH endonuclease</fullName>
    </submittedName>
</protein>
<proteinExistence type="predicted"/>
<feature type="domain" description="NUMOD4" evidence="2">
    <location>
        <begin position="139"/>
        <end position="180"/>
    </location>
</feature>
<feature type="domain" description="Nuclease-associated modular DNA-binding 1" evidence="1">
    <location>
        <begin position="257"/>
        <end position="293"/>
    </location>
</feature>
<dbReference type="GO" id="GO:0004519">
    <property type="term" value="F:endonuclease activity"/>
    <property type="evidence" value="ECO:0007669"/>
    <property type="project" value="UniProtKB-KW"/>
</dbReference>
<accession>A0ABT7ECW3</accession>